<dbReference type="RefSeq" id="WP_193918702.1">
    <property type="nucleotide sequence ID" value="NZ_JADEXS020000001.1"/>
</dbReference>
<sequence length="273" mass="31193">MKRYFRKYFLIFSVAVLTLVLFTVVNRFFQENFSFLNNGHQITHRQIQSLESNNQELSQSSNEDYGTTHLHAQEFKFNAYVKFPAAIATDSDKYKEFITHDKNGAFDIILTKQDDTIEYLFRISSVPEQQCQSDTTRACQQATAARPAMGNVADVQIAAKTDELKPGIYEFGNSRSTPITDVMIYSRQLYSDPSHGSLGCQRWGKGALNIERAIYGASGKLEYLDASLFRLCNQTVPFPPASPEDNLSQVQLENIKQYTYYASWHCRLKIVKE</sequence>
<dbReference type="Proteomes" id="UP000622533">
    <property type="component" value="Unassembled WGS sequence"/>
</dbReference>
<protein>
    <submittedName>
        <fullName evidence="1">Uncharacterized protein</fullName>
    </submittedName>
</protein>
<keyword evidence="2" id="KW-1185">Reference proteome</keyword>
<accession>A0A8J6ZYP4</accession>
<organism evidence="1 2">
    <name type="scientific">Desmonostoc muscorum LEGE 12446</name>
    <dbReference type="NCBI Taxonomy" id="1828758"/>
    <lineage>
        <taxon>Bacteria</taxon>
        <taxon>Bacillati</taxon>
        <taxon>Cyanobacteriota</taxon>
        <taxon>Cyanophyceae</taxon>
        <taxon>Nostocales</taxon>
        <taxon>Nostocaceae</taxon>
        <taxon>Desmonostoc</taxon>
    </lineage>
</organism>
<dbReference type="EMBL" id="JADEXS010000259">
    <property type="protein sequence ID" value="MBE9024370.1"/>
    <property type="molecule type" value="Genomic_DNA"/>
</dbReference>
<dbReference type="AlphaFoldDB" id="A0A8J6ZYP4"/>
<reference evidence="1" key="1">
    <citation type="submission" date="2020-10" db="EMBL/GenBank/DDBJ databases">
        <authorList>
            <person name="Castelo-Branco R."/>
            <person name="Eusebio N."/>
            <person name="Adriana R."/>
            <person name="Vieira A."/>
            <person name="Brugerolle De Fraissinette N."/>
            <person name="Rezende De Castro R."/>
            <person name="Schneider M.P."/>
            <person name="Vasconcelos V."/>
            <person name="Leao P.N."/>
        </authorList>
    </citation>
    <scope>NUCLEOTIDE SEQUENCE</scope>
    <source>
        <strain evidence="1">LEGE 12446</strain>
    </source>
</reference>
<gene>
    <name evidence="1" type="ORF">IQ276_18660</name>
</gene>
<comment type="caution">
    <text evidence="1">The sequence shown here is derived from an EMBL/GenBank/DDBJ whole genome shotgun (WGS) entry which is preliminary data.</text>
</comment>
<name>A0A8J6ZYP4_DESMC</name>
<evidence type="ECO:0000313" key="2">
    <source>
        <dbReference type="Proteomes" id="UP000622533"/>
    </source>
</evidence>
<evidence type="ECO:0000313" key="1">
    <source>
        <dbReference type="EMBL" id="MBE9024370.1"/>
    </source>
</evidence>
<proteinExistence type="predicted"/>